<dbReference type="AlphaFoldDB" id="A0A8H6FUR1"/>
<organism evidence="3 4">
    <name type="scientific">Letharia columbiana</name>
    <dbReference type="NCBI Taxonomy" id="112416"/>
    <lineage>
        <taxon>Eukaryota</taxon>
        <taxon>Fungi</taxon>
        <taxon>Dikarya</taxon>
        <taxon>Ascomycota</taxon>
        <taxon>Pezizomycotina</taxon>
        <taxon>Lecanoromycetes</taxon>
        <taxon>OSLEUM clade</taxon>
        <taxon>Lecanoromycetidae</taxon>
        <taxon>Lecanorales</taxon>
        <taxon>Lecanorineae</taxon>
        <taxon>Parmeliaceae</taxon>
        <taxon>Letharia</taxon>
    </lineage>
</organism>
<protein>
    <recommendedName>
        <fullName evidence="2">Asteroid domain-containing protein</fullName>
    </recommendedName>
</protein>
<dbReference type="InterPro" id="IPR039436">
    <property type="entry name" value="Asteroid_dom"/>
</dbReference>
<comment type="similarity">
    <text evidence="1">Belongs to the asteroid family.</text>
</comment>
<dbReference type="GeneID" id="59288364"/>
<evidence type="ECO:0000259" key="2">
    <source>
        <dbReference type="Pfam" id="PF12813"/>
    </source>
</evidence>
<dbReference type="PANTHER" id="PTHR15665">
    <property type="entry name" value="ASTEROID PROTEIN"/>
    <property type="match status" value="1"/>
</dbReference>
<evidence type="ECO:0000313" key="3">
    <source>
        <dbReference type="EMBL" id="KAF6235077.1"/>
    </source>
</evidence>
<accession>A0A8H6FUR1</accession>
<dbReference type="InterPro" id="IPR029060">
    <property type="entry name" value="PIN-like_dom_sf"/>
</dbReference>
<dbReference type="Proteomes" id="UP000578531">
    <property type="component" value="Unassembled WGS sequence"/>
</dbReference>
<dbReference type="SUPFAM" id="SSF88723">
    <property type="entry name" value="PIN domain-like"/>
    <property type="match status" value="1"/>
</dbReference>
<dbReference type="Pfam" id="PF12813">
    <property type="entry name" value="XPG_I_2"/>
    <property type="match status" value="1"/>
</dbReference>
<feature type="domain" description="Asteroid" evidence="2">
    <location>
        <begin position="105"/>
        <end position="356"/>
    </location>
</feature>
<dbReference type="OrthoDB" id="5297549at2759"/>
<gene>
    <name evidence="3" type="ORF">HO173_006704</name>
</gene>
<evidence type="ECO:0000313" key="4">
    <source>
        <dbReference type="Proteomes" id="UP000578531"/>
    </source>
</evidence>
<dbReference type="EMBL" id="JACCJC010000026">
    <property type="protein sequence ID" value="KAF6235077.1"/>
    <property type="molecule type" value="Genomic_DNA"/>
</dbReference>
<sequence>MDHPLPTAYSTDSLYTGALAFLEQLESYGLVIEKIYFDGYLPTRKRDIRIQRLSDSLKLLKKYIVRNSNGSNNVQGSCDHGPATPSHVFEAGPPTPTTFHGMLAPPFLVPAVIDAVSCSKYAAVSVVVPGEADIYCAKAARDGGIILTNDSDLFVHDLGSHGAFSLIHQVELRPGGEEENGEQIACKTVRLSIFRPKDIAEHLGLVDLQRLAYVFSRTKGKLTLPEAVIRAKEHRDIGYVSFQEFLEEFATNTSITESQTFSPDSLANYITHAPPLDPRVSELVLQFTATSQDNVYMYLPCLIDDPSRSSAWLVCTKERSFAYSIPNHLRDRPQERPRPTIAEYHRRGDRIIAQQICIPSPDDFRVQSTELLAKVQAFAETFADYPEHVIWRVYALADVYRWYLDNSKPPPSREMMTRLMTGLSKPNSTLEDIHLSAQVQAVLYTLRMAKQILVYTISTTKTGPSEPLKELASILSTLPPIAQLIPSGFELAAQMSTLKIKSCGVDHLLDLLAVMLQKEADAEEVVNHSDEDA</sequence>
<dbReference type="Gene3D" id="3.40.50.1010">
    <property type="entry name" value="5'-nuclease"/>
    <property type="match status" value="1"/>
</dbReference>
<dbReference type="PANTHER" id="PTHR15665:SF1">
    <property type="entry name" value="PROTEIN ASTEROID HOMOLOG 1"/>
    <property type="match status" value="1"/>
</dbReference>
<comment type="caution">
    <text evidence="3">The sequence shown here is derived from an EMBL/GenBank/DDBJ whole genome shotgun (WGS) entry which is preliminary data.</text>
</comment>
<name>A0A8H6FUR1_9LECA</name>
<dbReference type="InterPro" id="IPR026832">
    <property type="entry name" value="Asteroid"/>
</dbReference>
<reference evidence="3 4" key="1">
    <citation type="journal article" date="2020" name="Genomics">
        <title>Complete, high-quality genomes from long-read metagenomic sequencing of two wolf lichen thalli reveals enigmatic genome architecture.</title>
        <authorList>
            <person name="McKenzie S.K."/>
            <person name="Walston R.F."/>
            <person name="Allen J.L."/>
        </authorList>
    </citation>
    <scope>NUCLEOTIDE SEQUENCE [LARGE SCALE GENOMIC DNA]</scope>
    <source>
        <strain evidence="3">WasteWater2</strain>
    </source>
</reference>
<keyword evidence="4" id="KW-1185">Reference proteome</keyword>
<proteinExistence type="inferred from homology"/>
<dbReference type="RefSeq" id="XP_037164455.1">
    <property type="nucleotide sequence ID" value="XM_037308612.1"/>
</dbReference>
<evidence type="ECO:0000256" key="1">
    <source>
        <dbReference type="ARBA" id="ARBA00007398"/>
    </source>
</evidence>